<sequence>MGDSENGNLHNSSFVSIAVAIDKDKNSPLAVRWAIDNQQAMNNPHITLIHVMRRKQNDQGEDGHEIDERDIFGLYRGYSARKGVQLKEVVIEENDISKALLDYIVSNQVTSMVVGASTRSALSRKLKNPDVPNILSKAAPDFCSIYVISKGKVVSVKPAQRPAAALNTALTPNNPASVDPLMGEFDQNDAHRYLSRGTFHMRRRSLGLDPMAPEKKIINDLKPPRASTSNIMDSSDLLQSPIPFGSMDLNKERSDFSVIVENDCPGQPLTSQRELEAEMRRLKLELKQTMDMYSNACKEALSAKKKAEELQQLKMEEARRFEEAKHAEEVALAMAEMEKAKCMAALEVAEKAQKLAEEEAQRRRQAELKAKQEIQEKDMMLSTFHQNDIRYQKYTLDEIEEATNMFSRDNKIGEGGYGPVYKGTLNHTRVAIKVLRPDAKQGQKQFHQEVEILCRMRHPSLVLLLGACPEYGCLVYEYMDFGSLEDRLFRRGHTPIISWRRRFKIAAEIATALLFLHQAKPEPLVHRDLKPANILLDRNYRSKISDVGLARLVPPSVADSVTQYHMTCAAGTFCYIDPEYQQTGRLSRRSDTYSLGVMFLQMITARPPMGLSHQVQVAIEKGKLAEILDPAVRDWPMEEALAFAKLALQCTELRQKDRPDLGTVIVPELNKLRDFARFHDPNKVNRQNTMKSSPGSAGGVRTRRGGDQLMISPDSSSSGSAATWSRRGVDLQKSPDGSSSSVSSIMPGRGIDQVEKREASASP</sequence>
<evidence type="ECO:0000256" key="3">
    <source>
        <dbReference type="ARBA" id="ARBA00022741"/>
    </source>
</evidence>
<feature type="compositionally biased region" description="Basic and acidic residues" evidence="7">
    <location>
        <begin position="752"/>
        <end position="763"/>
    </location>
</feature>
<dbReference type="GO" id="GO:0061630">
    <property type="term" value="F:ubiquitin protein ligase activity"/>
    <property type="evidence" value="ECO:0007669"/>
    <property type="project" value="UniProtKB-EC"/>
</dbReference>
<dbReference type="PROSITE" id="PS50011">
    <property type="entry name" value="PROTEIN_KINASE_DOM"/>
    <property type="match status" value="1"/>
</dbReference>
<gene>
    <name evidence="9" type="ORF">SAY86_010516</name>
</gene>
<dbReference type="Gene3D" id="1.10.510.10">
    <property type="entry name" value="Transferase(Phosphotransferase) domain 1"/>
    <property type="match status" value="1"/>
</dbReference>
<reference evidence="9 10" key="1">
    <citation type="journal article" date="2023" name="Hortic Res">
        <title>Pangenome of water caltrop reveals structural variations and asymmetric subgenome divergence after allopolyploidization.</title>
        <authorList>
            <person name="Zhang X."/>
            <person name="Chen Y."/>
            <person name="Wang L."/>
            <person name="Yuan Y."/>
            <person name="Fang M."/>
            <person name="Shi L."/>
            <person name="Lu R."/>
            <person name="Comes H.P."/>
            <person name="Ma Y."/>
            <person name="Chen Y."/>
            <person name="Huang G."/>
            <person name="Zhou Y."/>
            <person name="Zheng Z."/>
            <person name="Qiu Y."/>
        </authorList>
    </citation>
    <scope>NUCLEOTIDE SEQUENCE [LARGE SCALE GENOMIC DNA]</scope>
    <source>
        <strain evidence="9">F231</strain>
    </source>
</reference>
<dbReference type="GO" id="GO:0005524">
    <property type="term" value="F:ATP binding"/>
    <property type="evidence" value="ECO:0007669"/>
    <property type="project" value="UniProtKB-KW"/>
</dbReference>
<dbReference type="SUPFAM" id="SSF56112">
    <property type="entry name" value="Protein kinase-like (PK-like)"/>
    <property type="match status" value="1"/>
</dbReference>
<dbReference type="InterPro" id="IPR000719">
    <property type="entry name" value="Prot_kinase_dom"/>
</dbReference>
<name>A0AAN7LTK5_TRANT</name>
<feature type="compositionally biased region" description="Low complexity" evidence="7">
    <location>
        <begin position="712"/>
        <end position="725"/>
    </location>
</feature>
<dbReference type="AlphaFoldDB" id="A0AAN7LTK5"/>
<keyword evidence="3" id="KW-0547">Nucleotide-binding</keyword>
<evidence type="ECO:0000256" key="6">
    <source>
        <dbReference type="SAM" id="Coils"/>
    </source>
</evidence>
<dbReference type="InterPro" id="IPR008271">
    <property type="entry name" value="Ser/Thr_kinase_AS"/>
</dbReference>
<dbReference type="FunFam" id="3.30.200.20:FF:000162">
    <property type="entry name" value="Adenine nucleotide alpha hydrolase-like domain kinase"/>
    <property type="match status" value="1"/>
</dbReference>
<dbReference type="InterPro" id="IPR001245">
    <property type="entry name" value="Ser-Thr/Tyr_kinase_cat_dom"/>
</dbReference>
<accession>A0AAN7LTK5</accession>
<evidence type="ECO:0000259" key="8">
    <source>
        <dbReference type="PROSITE" id="PS50011"/>
    </source>
</evidence>
<keyword evidence="6" id="KW-0175">Coiled coil</keyword>
<keyword evidence="10" id="KW-1185">Reference proteome</keyword>
<feature type="domain" description="Protein kinase" evidence="8">
    <location>
        <begin position="406"/>
        <end position="676"/>
    </location>
</feature>
<organism evidence="9 10">
    <name type="scientific">Trapa natans</name>
    <name type="common">Water chestnut</name>
    <dbReference type="NCBI Taxonomy" id="22666"/>
    <lineage>
        <taxon>Eukaryota</taxon>
        <taxon>Viridiplantae</taxon>
        <taxon>Streptophyta</taxon>
        <taxon>Embryophyta</taxon>
        <taxon>Tracheophyta</taxon>
        <taxon>Spermatophyta</taxon>
        <taxon>Magnoliopsida</taxon>
        <taxon>eudicotyledons</taxon>
        <taxon>Gunneridae</taxon>
        <taxon>Pentapetalae</taxon>
        <taxon>rosids</taxon>
        <taxon>malvids</taxon>
        <taxon>Myrtales</taxon>
        <taxon>Lythraceae</taxon>
        <taxon>Trapa</taxon>
    </lineage>
</organism>
<evidence type="ECO:0000256" key="7">
    <source>
        <dbReference type="SAM" id="MobiDB-lite"/>
    </source>
</evidence>
<dbReference type="InterPro" id="IPR006016">
    <property type="entry name" value="UspA"/>
</dbReference>
<evidence type="ECO:0000256" key="1">
    <source>
        <dbReference type="ARBA" id="ARBA00000900"/>
    </source>
</evidence>
<dbReference type="Pfam" id="PF07714">
    <property type="entry name" value="PK_Tyr_Ser-Thr"/>
    <property type="match status" value="1"/>
</dbReference>
<evidence type="ECO:0000256" key="5">
    <source>
        <dbReference type="ARBA" id="ARBA00022840"/>
    </source>
</evidence>
<dbReference type="PROSITE" id="PS00108">
    <property type="entry name" value="PROTEIN_KINASE_ST"/>
    <property type="match status" value="1"/>
</dbReference>
<dbReference type="Pfam" id="PF00582">
    <property type="entry name" value="Usp"/>
    <property type="match status" value="1"/>
</dbReference>
<dbReference type="Gene3D" id="3.30.200.20">
    <property type="entry name" value="Phosphorylase Kinase, domain 1"/>
    <property type="match status" value="1"/>
</dbReference>
<proteinExistence type="predicted"/>
<dbReference type="Gene3D" id="3.40.50.620">
    <property type="entry name" value="HUPs"/>
    <property type="match status" value="1"/>
</dbReference>
<feature type="compositionally biased region" description="Polar residues" evidence="7">
    <location>
        <begin position="684"/>
        <end position="695"/>
    </location>
</feature>
<evidence type="ECO:0000256" key="2">
    <source>
        <dbReference type="ARBA" id="ARBA00012483"/>
    </source>
</evidence>
<evidence type="ECO:0000313" key="9">
    <source>
        <dbReference type="EMBL" id="KAK4786683.1"/>
    </source>
</evidence>
<comment type="caution">
    <text evidence="9">The sequence shown here is derived from an EMBL/GenBank/DDBJ whole genome shotgun (WGS) entry which is preliminary data.</text>
</comment>
<dbReference type="SMART" id="SM00220">
    <property type="entry name" value="S_TKc"/>
    <property type="match status" value="1"/>
</dbReference>
<keyword evidence="5" id="KW-0067">ATP-binding</keyword>
<feature type="region of interest" description="Disordered" evidence="7">
    <location>
        <begin position="677"/>
        <end position="763"/>
    </location>
</feature>
<dbReference type="PANTHER" id="PTHR45647:SF93">
    <property type="entry name" value="KINASE WITH ADENINE NUCLEOTIDE ALPHA HYDROLASES-LIKE DOMAIN-CONTAINING PROTEIN"/>
    <property type="match status" value="1"/>
</dbReference>
<dbReference type="GO" id="GO:0004672">
    <property type="term" value="F:protein kinase activity"/>
    <property type="evidence" value="ECO:0007669"/>
    <property type="project" value="InterPro"/>
</dbReference>
<protein>
    <recommendedName>
        <fullName evidence="2">RING-type E3 ubiquitin transferase</fullName>
        <ecNumber evidence="2">2.3.2.27</ecNumber>
    </recommendedName>
</protein>
<dbReference type="EMBL" id="JAXQNO010000012">
    <property type="protein sequence ID" value="KAK4786683.1"/>
    <property type="molecule type" value="Genomic_DNA"/>
</dbReference>
<evidence type="ECO:0000313" key="10">
    <source>
        <dbReference type="Proteomes" id="UP001346149"/>
    </source>
</evidence>
<dbReference type="CDD" id="cd01989">
    <property type="entry name" value="USP_STK_Ubox_N"/>
    <property type="match status" value="1"/>
</dbReference>
<dbReference type="PANTHER" id="PTHR45647">
    <property type="entry name" value="OS02G0152300 PROTEIN"/>
    <property type="match status" value="1"/>
</dbReference>
<dbReference type="SUPFAM" id="SSF52402">
    <property type="entry name" value="Adenine nucleotide alpha hydrolases-like"/>
    <property type="match status" value="1"/>
</dbReference>
<dbReference type="EC" id="2.3.2.27" evidence="2"/>
<dbReference type="InterPro" id="IPR011009">
    <property type="entry name" value="Kinase-like_dom_sf"/>
</dbReference>
<comment type="catalytic activity">
    <reaction evidence="1">
        <text>S-ubiquitinyl-[E2 ubiquitin-conjugating enzyme]-L-cysteine + [acceptor protein]-L-lysine = [E2 ubiquitin-conjugating enzyme]-L-cysteine + N(6)-ubiquitinyl-[acceptor protein]-L-lysine.</text>
        <dbReference type="EC" id="2.3.2.27"/>
    </reaction>
</comment>
<dbReference type="InterPro" id="IPR051348">
    <property type="entry name" value="U-box_ubiquitin_ligases"/>
</dbReference>
<dbReference type="Proteomes" id="UP001346149">
    <property type="component" value="Unassembled WGS sequence"/>
</dbReference>
<feature type="coiled-coil region" evidence="6">
    <location>
        <begin position="272"/>
        <end position="377"/>
    </location>
</feature>
<keyword evidence="4" id="KW-0833">Ubl conjugation pathway</keyword>
<dbReference type="InterPro" id="IPR014729">
    <property type="entry name" value="Rossmann-like_a/b/a_fold"/>
</dbReference>
<evidence type="ECO:0000256" key="4">
    <source>
        <dbReference type="ARBA" id="ARBA00022786"/>
    </source>
</evidence>